<protein>
    <submittedName>
        <fullName evidence="2">Uncharacterized protein</fullName>
    </submittedName>
</protein>
<feature type="transmembrane region" description="Helical" evidence="1">
    <location>
        <begin position="115"/>
        <end position="137"/>
    </location>
</feature>
<keyword evidence="3" id="KW-1185">Reference proteome</keyword>
<evidence type="ECO:0000313" key="2">
    <source>
        <dbReference type="EMBL" id="KAF1944983.1"/>
    </source>
</evidence>
<dbReference type="EMBL" id="ML976012">
    <property type="protein sequence ID" value="KAF1944983.1"/>
    <property type="molecule type" value="Genomic_DNA"/>
</dbReference>
<gene>
    <name evidence="2" type="ORF">EJ02DRAFT_339598</name>
</gene>
<keyword evidence="1" id="KW-1133">Transmembrane helix</keyword>
<keyword evidence="1" id="KW-0472">Membrane</keyword>
<accession>A0A6A5SXH9</accession>
<organism evidence="2 3">
    <name type="scientific">Clathrospora elynae</name>
    <dbReference type="NCBI Taxonomy" id="706981"/>
    <lineage>
        <taxon>Eukaryota</taxon>
        <taxon>Fungi</taxon>
        <taxon>Dikarya</taxon>
        <taxon>Ascomycota</taxon>
        <taxon>Pezizomycotina</taxon>
        <taxon>Dothideomycetes</taxon>
        <taxon>Pleosporomycetidae</taxon>
        <taxon>Pleosporales</taxon>
        <taxon>Diademaceae</taxon>
        <taxon>Clathrospora</taxon>
    </lineage>
</organism>
<dbReference type="Proteomes" id="UP000800038">
    <property type="component" value="Unassembled WGS sequence"/>
</dbReference>
<sequence length="214" mass="23781">NINITSPLSQLNDNAFGLSHETFVDTVTILDEIFPSLLTVSNASAPPFVKIRTSFTDKVMYRAVRFNPWLAPNNVTHHMERIAQAMTNVIRSDSSSNELITGTTYATETYVAVHWAWLTFPLAMLLLSIIFLVATMFKTSRVAYDDIGTWKTSAMPTLMYSLPKDTHSELTSSATSKGIASGGSRKVRIRLLPKQSWRVSGRICTSPVVPPRDI</sequence>
<proteinExistence type="predicted"/>
<keyword evidence="1" id="KW-0812">Transmembrane</keyword>
<feature type="non-terminal residue" evidence="2">
    <location>
        <position position="1"/>
    </location>
</feature>
<evidence type="ECO:0000256" key="1">
    <source>
        <dbReference type="SAM" id="Phobius"/>
    </source>
</evidence>
<dbReference type="AlphaFoldDB" id="A0A6A5SXH9"/>
<dbReference type="PANTHER" id="PTHR35394:SF5">
    <property type="entry name" value="DUF3176 DOMAIN-CONTAINING PROTEIN"/>
    <property type="match status" value="1"/>
</dbReference>
<dbReference type="OrthoDB" id="5242705at2759"/>
<evidence type="ECO:0000313" key="3">
    <source>
        <dbReference type="Proteomes" id="UP000800038"/>
    </source>
</evidence>
<dbReference type="PANTHER" id="PTHR35394">
    <property type="entry name" value="DUF3176 DOMAIN-CONTAINING PROTEIN"/>
    <property type="match status" value="1"/>
</dbReference>
<name>A0A6A5SXH9_9PLEO</name>
<reference evidence="2" key="1">
    <citation type="journal article" date="2020" name="Stud. Mycol.">
        <title>101 Dothideomycetes genomes: a test case for predicting lifestyles and emergence of pathogens.</title>
        <authorList>
            <person name="Haridas S."/>
            <person name="Albert R."/>
            <person name="Binder M."/>
            <person name="Bloem J."/>
            <person name="Labutti K."/>
            <person name="Salamov A."/>
            <person name="Andreopoulos B."/>
            <person name="Baker S."/>
            <person name="Barry K."/>
            <person name="Bills G."/>
            <person name="Bluhm B."/>
            <person name="Cannon C."/>
            <person name="Castanera R."/>
            <person name="Culley D."/>
            <person name="Daum C."/>
            <person name="Ezra D."/>
            <person name="Gonzalez J."/>
            <person name="Henrissat B."/>
            <person name="Kuo A."/>
            <person name="Liang C."/>
            <person name="Lipzen A."/>
            <person name="Lutzoni F."/>
            <person name="Magnuson J."/>
            <person name="Mondo S."/>
            <person name="Nolan M."/>
            <person name="Ohm R."/>
            <person name="Pangilinan J."/>
            <person name="Park H.-J."/>
            <person name="Ramirez L."/>
            <person name="Alfaro M."/>
            <person name="Sun H."/>
            <person name="Tritt A."/>
            <person name="Yoshinaga Y."/>
            <person name="Zwiers L.-H."/>
            <person name="Turgeon B."/>
            <person name="Goodwin S."/>
            <person name="Spatafora J."/>
            <person name="Crous P."/>
            <person name="Grigoriev I."/>
        </authorList>
    </citation>
    <scope>NUCLEOTIDE SEQUENCE</scope>
    <source>
        <strain evidence="2">CBS 161.51</strain>
    </source>
</reference>